<protein>
    <submittedName>
        <fullName evidence="1">Uncharacterized protein</fullName>
    </submittedName>
</protein>
<organism evidence="1 2">
    <name type="scientific">Alishewanella aestuarii B11</name>
    <dbReference type="NCBI Taxonomy" id="1197174"/>
    <lineage>
        <taxon>Bacteria</taxon>
        <taxon>Pseudomonadati</taxon>
        <taxon>Pseudomonadota</taxon>
        <taxon>Gammaproteobacteria</taxon>
        <taxon>Alteromonadales</taxon>
        <taxon>Alteromonadaceae</taxon>
        <taxon>Alishewanella</taxon>
    </lineage>
</organism>
<evidence type="ECO:0000313" key="1">
    <source>
        <dbReference type="EMBL" id="EJI86740.1"/>
    </source>
</evidence>
<dbReference type="AlphaFoldDB" id="J1YFK0"/>
<reference evidence="1 2" key="1">
    <citation type="journal article" date="2012" name="J. Bacteriol.">
        <title>Genome Sequence of Pectin-Degrading Alishewanella aestuarii Strain B11T, Isolated from Tidal Flat Sediment.</title>
        <authorList>
            <person name="Jung J."/>
            <person name="Choi S."/>
            <person name="Chun J."/>
            <person name="Park W."/>
        </authorList>
    </citation>
    <scope>NUCLEOTIDE SEQUENCE [LARGE SCALE GENOMIC DNA]</scope>
    <source>
        <strain evidence="1 2">B11</strain>
    </source>
</reference>
<accession>J1YFK0</accession>
<dbReference type="Proteomes" id="UP000012043">
    <property type="component" value="Unassembled WGS sequence"/>
</dbReference>
<gene>
    <name evidence="1" type="ORF">AEST_02860</name>
</gene>
<sequence length="40" mass="4661">MNGLLWRDNKKAKNLHLFNNKIKFNLTQLAGSNNVTGHYF</sequence>
<dbReference type="EMBL" id="ALAB01000002">
    <property type="protein sequence ID" value="EJI86740.1"/>
    <property type="molecule type" value="Genomic_DNA"/>
</dbReference>
<comment type="caution">
    <text evidence="1">The sequence shown here is derived from an EMBL/GenBank/DDBJ whole genome shotgun (WGS) entry which is preliminary data.</text>
</comment>
<name>J1YFK0_9ALTE</name>
<evidence type="ECO:0000313" key="2">
    <source>
        <dbReference type="Proteomes" id="UP000012043"/>
    </source>
</evidence>
<proteinExistence type="predicted"/>
<dbReference type="PATRIC" id="fig|1197174.4.peg.280"/>
<keyword evidence="2" id="KW-1185">Reference proteome</keyword>